<accession>A0A3N2PLX9</accession>
<dbReference type="EMBL" id="ML119061">
    <property type="protein sequence ID" value="ROT35404.1"/>
    <property type="molecule type" value="Genomic_DNA"/>
</dbReference>
<dbReference type="RefSeq" id="XP_028463210.1">
    <property type="nucleotide sequence ID" value="XM_028610767.1"/>
</dbReference>
<proteinExistence type="predicted"/>
<dbReference type="GeneID" id="39579245"/>
<evidence type="ECO:0000256" key="1">
    <source>
        <dbReference type="SAM" id="SignalP"/>
    </source>
</evidence>
<keyword evidence="3" id="KW-1185">Reference proteome</keyword>
<organism evidence="2 3">
    <name type="scientific">Sodiomyces alkalinus (strain CBS 110278 / VKM F-3762 / F11)</name>
    <name type="common">Alkaliphilic filamentous fungus</name>
    <dbReference type="NCBI Taxonomy" id="1314773"/>
    <lineage>
        <taxon>Eukaryota</taxon>
        <taxon>Fungi</taxon>
        <taxon>Dikarya</taxon>
        <taxon>Ascomycota</taxon>
        <taxon>Pezizomycotina</taxon>
        <taxon>Sordariomycetes</taxon>
        <taxon>Hypocreomycetidae</taxon>
        <taxon>Glomerellales</taxon>
        <taxon>Plectosphaerellaceae</taxon>
        <taxon>Sodiomyces</taxon>
    </lineage>
</organism>
<gene>
    <name evidence="2" type="ORF">SODALDRAFT_328746</name>
</gene>
<keyword evidence="1" id="KW-0732">Signal</keyword>
<sequence length="70" mass="7326">MCPSSYAFSLAVPNAASFCAGGQGRVGILLLLRCMLFYPSASARNTCHGYFGEGFVPGLFVAWLPAGTTC</sequence>
<feature type="signal peptide" evidence="1">
    <location>
        <begin position="1"/>
        <end position="43"/>
    </location>
</feature>
<evidence type="ECO:0000313" key="3">
    <source>
        <dbReference type="Proteomes" id="UP000272025"/>
    </source>
</evidence>
<dbReference type="AlphaFoldDB" id="A0A3N2PLX9"/>
<evidence type="ECO:0008006" key="4">
    <source>
        <dbReference type="Google" id="ProtNLM"/>
    </source>
</evidence>
<feature type="chain" id="PRO_5018207961" description="Secreted protein" evidence="1">
    <location>
        <begin position="44"/>
        <end position="70"/>
    </location>
</feature>
<evidence type="ECO:0000313" key="2">
    <source>
        <dbReference type="EMBL" id="ROT35404.1"/>
    </source>
</evidence>
<protein>
    <recommendedName>
        <fullName evidence="4">Secreted protein</fullName>
    </recommendedName>
</protein>
<name>A0A3N2PLX9_SODAK</name>
<dbReference type="Proteomes" id="UP000272025">
    <property type="component" value="Unassembled WGS sequence"/>
</dbReference>
<reference evidence="2 3" key="1">
    <citation type="journal article" date="2018" name="Mol. Ecol.">
        <title>The obligate alkalophilic soda-lake fungus Sodiomyces alkalinus has shifted to a protein diet.</title>
        <authorList>
            <person name="Grum-Grzhimaylo A.A."/>
            <person name="Falkoski D.L."/>
            <person name="van den Heuvel J."/>
            <person name="Valero-Jimenez C.A."/>
            <person name="Min B."/>
            <person name="Choi I.G."/>
            <person name="Lipzen A."/>
            <person name="Daum C.G."/>
            <person name="Aanen D.K."/>
            <person name="Tsang A."/>
            <person name="Henrissat B."/>
            <person name="Bilanenko E.N."/>
            <person name="de Vries R.P."/>
            <person name="van Kan J.A.L."/>
            <person name="Grigoriev I.V."/>
            <person name="Debets A.J.M."/>
        </authorList>
    </citation>
    <scope>NUCLEOTIDE SEQUENCE [LARGE SCALE GENOMIC DNA]</scope>
    <source>
        <strain evidence="2 3">F11</strain>
    </source>
</reference>